<reference evidence="1" key="1">
    <citation type="submission" date="2021-01" db="EMBL/GenBank/DDBJ databases">
        <authorList>
            <consortium name="Genoscope - CEA"/>
            <person name="William W."/>
        </authorList>
    </citation>
    <scope>NUCLEOTIDE SEQUENCE</scope>
</reference>
<evidence type="ECO:0000313" key="2">
    <source>
        <dbReference type="Proteomes" id="UP000692954"/>
    </source>
</evidence>
<dbReference type="AlphaFoldDB" id="A0A8S1M1D8"/>
<sequence>MKYYLKNKKKIKSLTNQNRGKPPNLKSTQLKIPNLWTNQFQCIQLFKFLTEEGRHVYFHLAGKRSQKVENEKKNEVIQNTRKFYEYAQDIAEKLFKIKCDSKRCIVFFFRNPNEEQSIYNFSQYIQNEIYQFILYGIHKLLSEKFVYDLIYILGHENEINNVIDYLFQVQEQPSNYSQIIQNLFIKQKIQRMKEEQKQKPSIEIVQYEFQDFLKDENTRYRVRIFIEEILNIFQAQSKYYEQYGIEN</sequence>
<dbReference type="Proteomes" id="UP000692954">
    <property type="component" value="Unassembled WGS sequence"/>
</dbReference>
<dbReference type="OrthoDB" id="306646at2759"/>
<proteinExistence type="predicted"/>
<accession>A0A8S1M1D8</accession>
<dbReference type="EMBL" id="CAJJDN010000030">
    <property type="protein sequence ID" value="CAD8073349.1"/>
    <property type="molecule type" value="Genomic_DNA"/>
</dbReference>
<keyword evidence="2" id="KW-1185">Reference proteome</keyword>
<name>A0A8S1M1D8_9CILI</name>
<organism evidence="1 2">
    <name type="scientific">Paramecium sonneborni</name>
    <dbReference type="NCBI Taxonomy" id="65129"/>
    <lineage>
        <taxon>Eukaryota</taxon>
        <taxon>Sar</taxon>
        <taxon>Alveolata</taxon>
        <taxon>Ciliophora</taxon>
        <taxon>Intramacronucleata</taxon>
        <taxon>Oligohymenophorea</taxon>
        <taxon>Peniculida</taxon>
        <taxon>Parameciidae</taxon>
        <taxon>Paramecium</taxon>
    </lineage>
</organism>
<gene>
    <name evidence="1" type="ORF">PSON_ATCC_30995.1.T0300277</name>
</gene>
<comment type="caution">
    <text evidence="1">The sequence shown here is derived from an EMBL/GenBank/DDBJ whole genome shotgun (WGS) entry which is preliminary data.</text>
</comment>
<protein>
    <submittedName>
        <fullName evidence="1">Uncharacterized protein</fullName>
    </submittedName>
</protein>
<evidence type="ECO:0000313" key="1">
    <source>
        <dbReference type="EMBL" id="CAD8073349.1"/>
    </source>
</evidence>